<gene>
    <name evidence="8" type="ORF">GHK62_03845</name>
</gene>
<evidence type="ECO:0000313" key="9">
    <source>
        <dbReference type="Proteomes" id="UP000439983"/>
    </source>
</evidence>
<reference evidence="8 9" key="1">
    <citation type="journal article" date="2013" name="Genome Biol.">
        <title>Comparative genomics of the core and accessory genomes of 48 Sinorhizobium strains comprising five genospecies.</title>
        <authorList>
            <person name="Sugawara M."/>
            <person name="Epstein B."/>
            <person name="Badgley B.D."/>
            <person name="Unno T."/>
            <person name="Xu L."/>
            <person name="Reese J."/>
            <person name="Gyaneshwar P."/>
            <person name="Denny R."/>
            <person name="Mudge J."/>
            <person name="Bharti A.K."/>
            <person name="Farmer A.D."/>
            <person name="May G.D."/>
            <person name="Woodward J.E."/>
            <person name="Medigue C."/>
            <person name="Vallenet D."/>
            <person name="Lajus A."/>
            <person name="Rouy Z."/>
            <person name="Martinez-Vaz B."/>
            <person name="Tiffin P."/>
            <person name="Young N.D."/>
            <person name="Sadowsky M.J."/>
        </authorList>
    </citation>
    <scope>NUCLEOTIDE SEQUENCE [LARGE SCALE GENOMIC DNA]</scope>
    <source>
        <strain evidence="8 9">USDA4894</strain>
    </source>
</reference>
<dbReference type="PROSITE" id="PS50110">
    <property type="entry name" value="RESPONSE_REGULATORY"/>
    <property type="match status" value="1"/>
</dbReference>
<evidence type="ECO:0000259" key="6">
    <source>
        <dbReference type="PROSITE" id="PS50043"/>
    </source>
</evidence>
<feature type="domain" description="HTH luxR-type" evidence="6">
    <location>
        <begin position="146"/>
        <end position="211"/>
    </location>
</feature>
<evidence type="ECO:0000256" key="1">
    <source>
        <dbReference type="ARBA" id="ARBA00022553"/>
    </source>
</evidence>
<dbReference type="PRINTS" id="PR00038">
    <property type="entry name" value="HTHLUXR"/>
</dbReference>
<dbReference type="Proteomes" id="UP000439983">
    <property type="component" value="Unassembled WGS sequence"/>
</dbReference>
<dbReference type="Pfam" id="PF00072">
    <property type="entry name" value="Response_reg"/>
    <property type="match status" value="1"/>
</dbReference>
<accession>A0A6N7L7V8</accession>
<dbReference type="OrthoDB" id="9814495at2"/>
<dbReference type="InterPro" id="IPR039420">
    <property type="entry name" value="WalR-like"/>
</dbReference>
<evidence type="ECO:0000259" key="7">
    <source>
        <dbReference type="PROSITE" id="PS50110"/>
    </source>
</evidence>
<dbReference type="InterPro" id="IPR001789">
    <property type="entry name" value="Sig_transdc_resp-reg_receiver"/>
</dbReference>
<dbReference type="PANTHER" id="PTHR43214">
    <property type="entry name" value="TWO-COMPONENT RESPONSE REGULATOR"/>
    <property type="match status" value="1"/>
</dbReference>
<protein>
    <submittedName>
        <fullName evidence="8">Response regulator</fullName>
    </submittedName>
</protein>
<dbReference type="CDD" id="cd17535">
    <property type="entry name" value="REC_NarL-like"/>
    <property type="match status" value="1"/>
</dbReference>
<dbReference type="Pfam" id="PF00196">
    <property type="entry name" value="GerE"/>
    <property type="match status" value="1"/>
</dbReference>
<dbReference type="PANTHER" id="PTHR43214:SF41">
    <property type="entry name" value="NITRATE_NITRITE RESPONSE REGULATOR PROTEIN NARP"/>
    <property type="match status" value="1"/>
</dbReference>
<comment type="caution">
    <text evidence="8">The sequence shown here is derived from an EMBL/GenBank/DDBJ whole genome shotgun (WGS) entry which is preliminary data.</text>
</comment>
<dbReference type="Gene3D" id="3.40.50.2300">
    <property type="match status" value="1"/>
</dbReference>
<evidence type="ECO:0000256" key="5">
    <source>
        <dbReference type="PROSITE-ProRule" id="PRU00169"/>
    </source>
</evidence>
<sequence length="216" mass="22778">MIAAIRVAVIDDHPLFREGVTRSLSEIDGFEIVAEGSSRDDALRIAQNLSPDVMLLDISMPGGGLNAIPLILELVPLQKIVMLTVSEAGDDVTAALNGGAKGYVLKGIGSRALADVIKTVASGESYVAPTLSAKLLSNPSAATVSKSDLIAELTAREHEVLRLVASGMSNKQVARKLDLQEKTVKHHMTQIMTKLGAANRTEAAMVLRDAIDGRSG</sequence>
<keyword evidence="2" id="KW-0805">Transcription regulation</keyword>
<dbReference type="InterPro" id="IPR000792">
    <property type="entry name" value="Tscrpt_reg_LuxR_C"/>
</dbReference>
<dbReference type="GO" id="GO:0003677">
    <property type="term" value="F:DNA binding"/>
    <property type="evidence" value="ECO:0007669"/>
    <property type="project" value="UniProtKB-KW"/>
</dbReference>
<organism evidence="8 9">
    <name type="scientific">Sinorhizobium terangae</name>
    <dbReference type="NCBI Taxonomy" id="110322"/>
    <lineage>
        <taxon>Bacteria</taxon>
        <taxon>Pseudomonadati</taxon>
        <taxon>Pseudomonadota</taxon>
        <taxon>Alphaproteobacteria</taxon>
        <taxon>Hyphomicrobiales</taxon>
        <taxon>Rhizobiaceae</taxon>
        <taxon>Sinorhizobium/Ensifer group</taxon>
        <taxon>Sinorhizobium</taxon>
    </lineage>
</organism>
<dbReference type="GO" id="GO:0000160">
    <property type="term" value="P:phosphorelay signal transduction system"/>
    <property type="evidence" value="ECO:0007669"/>
    <property type="project" value="InterPro"/>
</dbReference>
<evidence type="ECO:0000256" key="4">
    <source>
        <dbReference type="ARBA" id="ARBA00023163"/>
    </source>
</evidence>
<dbReference type="SMART" id="SM00421">
    <property type="entry name" value="HTH_LUXR"/>
    <property type="match status" value="1"/>
</dbReference>
<feature type="modified residue" description="4-aspartylphosphate" evidence="5">
    <location>
        <position position="57"/>
    </location>
</feature>
<evidence type="ECO:0000313" key="8">
    <source>
        <dbReference type="EMBL" id="MQX13923.1"/>
    </source>
</evidence>
<dbReference type="RefSeq" id="WP_153437018.1">
    <property type="nucleotide sequence ID" value="NZ_CP121660.1"/>
</dbReference>
<keyword evidence="4" id="KW-0804">Transcription</keyword>
<keyword evidence="9" id="KW-1185">Reference proteome</keyword>
<dbReference type="GO" id="GO:0006355">
    <property type="term" value="P:regulation of DNA-templated transcription"/>
    <property type="evidence" value="ECO:0007669"/>
    <property type="project" value="InterPro"/>
</dbReference>
<evidence type="ECO:0000256" key="2">
    <source>
        <dbReference type="ARBA" id="ARBA00023015"/>
    </source>
</evidence>
<dbReference type="PROSITE" id="PS50043">
    <property type="entry name" value="HTH_LUXR_2"/>
    <property type="match status" value="1"/>
</dbReference>
<dbReference type="EMBL" id="WITC01000021">
    <property type="protein sequence ID" value="MQX13923.1"/>
    <property type="molecule type" value="Genomic_DNA"/>
</dbReference>
<dbReference type="InterPro" id="IPR016032">
    <property type="entry name" value="Sig_transdc_resp-reg_C-effctor"/>
</dbReference>
<dbReference type="AlphaFoldDB" id="A0A6N7L7V8"/>
<dbReference type="SMART" id="SM00448">
    <property type="entry name" value="REC"/>
    <property type="match status" value="1"/>
</dbReference>
<dbReference type="InterPro" id="IPR058245">
    <property type="entry name" value="NreC/VraR/RcsB-like_REC"/>
</dbReference>
<dbReference type="InterPro" id="IPR011006">
    <property type="entry name" value="CheY-like_superfamily"/>
</dbReference>
<dbReference type="CDD" id="cd06170">
    <property type="entry name" value="LuxR_C_like"/>
    <property type="match status" value="1"/>
</dbReference>
<name>A0A6N7L7V8_SINTE</name>
<dbReference type="SUPFAM" id="SSF52172">
    <property type="entry name" value="CheY-like"/>
    <property type="match status" value="1"/>
</dbReference>
<proteinExistence type="predicted"/>
<dbReference type="SUPFAM" id="SSF46894">
    <property type="entry name" value="C-terminal effector domain of the bipartite response regulators"/>
    <property type="match status" value="1"/>
</dbReference>
<keyword evidence="3" id="KW-0238">DNA-binding</keyword>
<evidence type="ECO:0000256" key="3">
    <source>
        <dbReference type="ARBA" id="ARBA00023125"/>
    </source>
</evidence>
<keyword evidence="1 5" id="KW-0597">Phosphoprotein</keyword>
<feature type="domain" description="Response regulatory" evidence="7">
    <location>
        <begin position="6"/>
        <end position="121"/>
    </location>
</feature>